<accession>U6K9H3</accession>
<evidence type="ECO:0000313" key="3">
    <source>
        <dbReference type="Proteomes" id="UP000030744"/>
    </source>
</evidence>
<dbReference type="OrthoDB" id="347994at2759"/>
<evidence type="ECO:0000313" key="2">
    <source>
        <dbReference type="EMBL" id="CDJ33456.1"/>
    </source>
</evidence>
<keyword evidence="1" id="KW-1133">Transmembrane helix</keyword>
<dbReference type="PRINTS" id="PR00833">
    <property type="entry name" value="POAALLERGEN"/>
</dbReference>
<keyword evidence="1" id="KW-0472">Membrane</keyword>
<reference evidence="2" key="2">
    <citation type="submission" date="2013-10" db="EMBL/GenBank/DDBJ databases">
        <authorList>
            <person name="Aslett M."/>
        </authorList>
    </citation>
    <scope>NUCLEOTIDE SEQUENCE [LARGE SCALE GENOMIC DNA]</scope>
    <source>
        <strain evidence="2">Houghton</strain>
    </source>
</reference>
<name>U6K9H3_9EIME</name>
<dbReference type="VEuPathDB" id="ToxoDB:EMH_0082690"/>
<dbReference type="EMBL" id="HG685246">
    <property type="protein sequence ID" value="CDJ33456.1"/>
    <property type="molecule type" value="Genomic_DNA"/>
</dbReference>
<dbReference type="Proteomes" id="UP000030744">
    <property type="component" value="Unassembled WGS sequence"/>
</dbReference>
<dbReference type="RefSeq" id="XP_013356020.1">
    <property type="nucleotide sequence ID" value="XM_013500566.1"/>
</dbReference>
<reference evidence="2" key="1">
    <citation type="submission" date="2013-10" db="EMBL/GenBank/DDBJ databases">
        <title>Genomic analysis of the causative agents of coccidiosis in chickens.</title>
        <authorList>
            <person name="Reid A.J."/>
            <person name="Blake D."/>
            <person name="Billington K."/>
            <person name="Browne H."/>
            <person name="Dunn M."/>
            <person name="Hung S."/>
            <person name="Kawahara F."/>
            <person name="Miranda-Saavedra D."/>
            <person name="Mourier T."/>
            <person name="Nagra H."/>
            <person name="Otto T.D."/>
            <person name="Rawlings N."/>
            <person name="Sanchez A."/>
            <person name="Sanders M."/>
            <person name="Subramaniam C."/>
            <person name="Tay Y."/>
            <person name="Dear P."/>
            <person name="Doerig C."/>
            <person name="Gruber A."/>
            <person name="Parkinson J."/>
            <person name="Shirley M."/>
            <person name="Wan K.L."/>
            <person name="Berriman M."/>
            <person name="Tomley F."/>
            <person name="Pain A."/>
        </authorList>
    </citation>
    <scope>NUCLEOTIDE SEQUENCE [LARGE SCALE GENOMIC DNA]</scope>
    <source>
        <strain evidence="2">Houghton</strain>
    </source>
</reference>
<keyword evidence="1" id="KW-0812">Transmembrane</keyword>
<feature type="transmembrane region" description="Helical" evidence="1">
    <location>
        <begin position="196"/>
        <end position="214"/>
    </location>
</feature>
<proteinExistence type="predicted"/>
<feature type="transmembrane region" description="Helical" evidence="1">
    <location>
        <begin position="220"/>
        <end position="239"/>
    </location>
</feature>
<dbReference type="AlphaFoldDB" id="U6K9H3"/>
<evidence type="ECO:0000256" key="1">
    <source>
        <dbReference type="SAM" id="Phobius"/>
    </source>
</evidence>
<keyword evidence="3" id="KW-1185">Reference proteome</keyword>
<organism evidence="2 3">
    <name type="scientific">Eimeria mitis</name>
    <dbReference type="NCBI Taxonomy" id="44415"/>
    <lineage>
        <taxon>Eukaryota</taxon>
        <taxon>Sar</taxon>
        <taxon>Alveolata</taxon>
        <taxon>Apicomplexa</taxon>
        <taxon>Conoidasida</taxon>
        <taxon>Coccidia</taxon>
        <taxon>Eucoccidiorida</taxon>
        <taxon>Eimeriorina</taxon>
        <taxon>Eimeriidae</taxon>
        <taxon>Eimeria</taxon>
    </lineage>
</organism>
<sequence>MSSSLDDEVEEALGGLETVADELLSLLLFVCRKATAIASNSGFSSAADVNPRPPPGEAAAAAAAAAADAEAAAAATAAAAAAAADAAAAAAAEEKIIYLSIDAAKTLERQVLLTGPAAAAEETEEGDICAVSIPSAAARRQTAAKPKQTAAAATATAAAATAAAATAATRLAEPDLVFFRCPLTQEEFKHPLSQRYAAAAAAAAATAAAAAAVAAAAAAAAAVAAGVIAAGGVLCLLPVPMSSSKKLSFIFCLF</sequence>
<protein>
    <submittedName>
        <fullName evidence="2">Uncharacterized protein</fullName>
    </submittedName>
</protein>
<dbReference type="GeneID" id="25382662"/>
<gene>
    <name evidence="2" type="ORF">EMH_0082690</name>
</gene>